<reference evidence="1" key="1">
    <citation type="submission" date="2023-10" db="EMBL/GenBank/DDBJ databases">
        <title>Genome assembly of Pristionchus species.</title>
        <authorList>
            <person name="Yoshida K."/>
            <person name="Sommer R.J."/>
        </authorList>
    </citation>
    <scope>NUCLEOTIDE SEQUENCE</scope>
    <source>
        <strain evidence="1">RS5133</strain>
    </source>
</reference>
<accession>A0AAV5UVR5</accession>
<feature type="non-terminal residue" evidence="1">
    <location>
        <position position="71"/>
    </location>
</feature>
<evidence type="ECO:0008006" key="3">
    <source>
        <dbReference type="Google" id="ProtNLM"/>
    </source>
</evidence>
<dbReference type="EMBL" id="BTSY01000001">
    <property type="protein sequence ID" value="GMT09819.1"/>
    <property type="molecule type" value="Genomic_DNA"/>
</dbReference>
<gene>
    <name evidence="1" type="ORF">PFISCL1PPCAC_1116</name>
</gene>
<organism evidence="1 2">
    <name type="scientific">Pristionchus fissidentatus</name>
    <dbReference type="NCBI Taxonomy" id="1538716"/>
    <lineage>
        <taxon>Eukaryota</taxon>
        <taxon>Metazoa</taxon>
        <taxon>Ecdysozoa</taxon>
        <taxon>Nematoda</taxon>
        <taxon>Chromadorea</taxon>
        <taxon>Rhabditida</taxon>
        <taxon>Rhabditina</taxon>
        <taxon>Diplogasteromorpha</taxon>
        <taxon>Diplogasteroidea</taxon>
        <taxon>Neodiplogasteridae</taxon>
        <taxon>Pristionchus</taxon>
    </lineage>
</organism>
<dbReference type="Proteomes" id="UP001432322">
    <property type="component" value="Unassembled WGS sequence"/>
</dbReference>
<evidence type="ECO:0000313" key="2">
    <source>
        <dbReference type="Proteomes" id="UP001432322"/>
    </source>
</evidence>
<dbReference type="AlphaFoldDB" id="A0AAV5UVR5"/>
<comment type="caution">
    <text evidence="1">The sequence shown here is derived from an EMBL/GenBank/DDBJ whole genome shotgun (WGS) entry which is preliminary data.</text>
</comment>
<feature type="non-terminal residue" evidence="1">
    <location>
        <position position="1"/>
    </location>
</feature>
<keyword evidence="2" id="KW-1185">Reference proteome</keyword>
<name>A0AAV5UVR5_9BILA</name>
<protein>
    <recommendedName>
        <fullName evidence="3">Secreted protein</fullName>
    </recommendedName>
</protein>
<proteinExistence type="predicted"/>
<sequence>FLCFLLLRIPLIRSTEYISCRFLFLRRIASTCTHFRTGHRTVLMFTAYSRRSGVGFPTRRNWLSRSCSFRS</sequence>
<evidence type="ECO:0000313" key="1">
    <source>
        <dbReference type="EMBL" id="GMT09819.1"/>
    </source>
</evidence>